<dbReference type="EMBL" id="CABVIF010000002">
    <property type="protein sequence ID" value="VVO73350.1"/>
    <property type="molecule type" value="Genomic_DNA"/>
</dbReference>
<dbReference type="Proteomes" id="UP000327111">
    <property type="component" value="Unassembled WGS sequence"/>
</dbReference>
<evidence type="ECO:0000313" key="2">
    <source>
        <dbReference type="Proteomes" id="UP000327111"/>
    </source>
</evidence>
<organism evidence="1 2">
    <name type="scientific">Pseudomonas fluorescens</name>
    <dbReference type="NCBI Taxonomy" id="294"/>
    <lineage>
        <taxon>Bacteria</taxon>
        <taxon>Pseudomonadati</taxon>
        <taxon>Pseudomonadota</taxon>
        <taxon>Gammaproteobacteria</taxon>
        <taxon>Pseudomonadales</taxon>
        <taxon>Pseudomonadaceae</taxon>
        <taxon>Pseudomonas</taxon>
    </lineage>
</organism>
<proteinExistence type="predicted"/>
<dbReference type="SUPFAM" id="SSF56399">
    <property type="entry name" value="ADP-ribosylation"/>
    <property type="match status" value="1"/>
</dbReference>
<accession>A0A5E7IAQ8</accession>
<gene>
    <name evidence="1" type="ORF">PS854_01412</name>
</gene>
<reference evidence="1 2" key="1">
    <citation type="submission" date="2019-09" db="EMBL/GenBank/DDBJ databases">
        <authorList>
            <person name="Chandra G."/>
            <person name="Truman W A."/>
        </authorList>
    </citation>
    <scope>NUCLEOTIDE SEQUENCE [LARGE SCALE GENOMIC DNA]</scope>
    <source>
        <strain evidence="1">PS854</strain>
    </source>
</reference>
<evidence type="ECO:0000313" key="1">
    <source>
        <dbReference type="EMBL" id="VVO73350.1"/>
    </source>
</evidence>
<protein>
    <submittedName>
        <fullName evidence="1">Uncharacterized protein</fullName>
    </submittedName>
</protein>
<sequence length="225" mass="25235">MAKMQKKFQSYRTVSQLRALGKGPGSAQKLIEDTKVVYFIDRQEGYGYQGFVLRGDTRPPNVVFDRGFELRTTIRNVKEVNGMRGGFGGGHDGLDPDGMGVSTSAYYDHSNMGAYYYGGKKHGYTYVVDARRLRGYHVYANDHWVKQPDSTLGVRPSEINYGQSIPNSAVIGCYDEYHKFIANPRALEKSIERSKPAQINGANLFRPANSVFNRRFTTVSPDKPA</sequence>
<name>A0A5E7IAQ8_PSEFL</name>
<dbReference type="AlphaFoldDB" id="A0A5E7IAQ8"/>
<dbReference type="Gene3D" id="3.90.210.10">
    <property type="entry name" value="Heat-Labile Enterotoxin, subunit A"/>
    <property type="match status" value="1"/>
</dbReference>